<accession>A0A3L6FI56</accession>
<dbReference type="AlphaFoldDB" id="A0A3L6FI56"/>
<organism evidence="2 3">
    <name type="scientific">Zea mays</name>
    <name type="common">Maize</name>
    <dbReference type="NCBI Taxonomy" id="4577"/>
    <lineage>
        <taxon>Eukaryota</taxon>
        <taxon>Viridiplantae</taxon>
        <taxon>Streptophyta</taxon>
        <taxon>Embryophyta</taxon>
        <taxon>Tracheophyta</taxon>
        <taxon>Spermatophyta</taxon>
        <taxon>Magnoliopsida</taxon>
        <taxon>Liliopsida</taxon>
        <taxon>Poales</taxon>
        <taxon>Poaceae</taxon>
        <taxon>PACMAD clade</taxon>
        <taxon>Panicoideae</taxon>
        <taxon>Andropogonodae</taxon>
        <taxon>Andropogoneae</taxon>
        <taxon>Tripsacinae</taxon>
        <taxon>Zea</taxon>
    </lineage>
</organism>
<evidence type="ECO:0000313" key="2">
    <source>
        <dbReference type="EMBL" id="PWZ32031.1"/>
    </source>
</evidence>
<dbReference type="EMBL" id="NCVQ01000004">
    <property type="protein sequence ID" value="PWZ32031.1"/>
    <property type="molecule type" value="Genomic_DNA"/>
</dbReference>
<protein>
    <submittedName>
        <fullName evidence="2">Uncharacterized protein</fullName>
    </submittedName>
</protein>
<sequence>MARVLTDLLLCAILSLSLPALSFPSRGAPTHDSLLHLLTEPPPATSLGFFLPSDRPCSSSYLPQLPAERFSPPVRPSCFPCSDFYFPPWPNVLFISGRPPLALGSSPASSLVPRPAPCPRTLPRELASARPRSRRLPVRRWKTRRAPKFLRVPLPLRVLLCPCRAPSVELQPRPCPCPWPPSLSARGSRPARIPSLCPDLDFRPSSLQLCCRAGHRPPFATRSWRFFLTRAPPAVSLRAVVSRLFLARSAFSPQLAVPGRALCAHAARSYVPMLAVAGLACCLSTRRAWSNKTKIRARRAHAPNLFLTRQRALSARSALKFLSRRRSASHQETPESGEDEASSVIFTKCATKSSSQDLSAFVRVLGRV</sequence>
<dbReference type="Proteomes" id="UP000251960">
    <property type="component" value="Chromosome 3"/>
</dbReference>
<evidence type="ECO:0000256" key="1">
    <source>
        <dbReference type="SAM" id="SignalP"/>
    </source>
</evidence>
<name>A0A3L6FI56_MAIZE</name>
<proteinExistence type="predicted"/>
<comment type="caution">
    <text evidence="2">The sequence shown here is derived from an EMBL/GenBank/DDBJ whole genome shotgun (WGS) entry which is preliminary data.</text>
</comment>
<keyword evidence="1" id="KW-0732">Signal</keyword>
<feature type="signal peptide" evidence="1">
    <location>
        <begin position="1"/>
        <end position="22"/>
    </location>
</feature>
<feature type="chain" id="PRO_5018222094" evidence="1">
    <location>
        <begin position="23"/>
        <end position="368"/>
    </location>
</feature>
<evidence type="ECO:0000313" key="3">
    <source>
        <dbReference type="Proteomes" id="UP000251960"/>
    </source>
</evidence>
<reference evidence="2 3" key="1">
    <citation type="journal article" date="2018" name="Nat. Genet.">
        <title>Extensive intraspecific gene order and gene structural variations between Mo17 and other maize genomes.</title>
        <authorList>
            <person name="Sun S."/>
            <person name="Zhou Y."/>
            <person name="Chen J."/>
            <person name="Shi J."/>
            <person name="Zhao H."/>
            <person name="Zhao H."/>
            <person name="Song W."/>
            <person name="Zhang M."/>
            <person name="Cui Y."/>
            <person name="Dong X."/>
            <person name="Liu H."/>
            <person name="Ma X."/>
            <person name="Jiao Y."/>
            <person name="Wang B."/>
            <person name="Wei X."/>
            <person name="Stein J.C."/>
            <person name="Glaubitz J.C."/>
            <person name="Lu F."/>
            <person name="Yu G."/>
            <person name="Liang C."/>
            <person name="Fengler K."/>
            <person name="Li B."/>
            <person name="Rafalski A."/>
            <person name="Schnable P.S."/>
            <person name="Ware D.H."/>
            <person name="Buckler E.S."/>
            <person name="Lai J."/>
        </authorList>
    </citation>
    <scope>NUCLEOTIDE SEQUENCE [LARGE SCALE GENOMIC DNA]</scope>
    <source>
        <strain evidence="3">cv. Missouri 17</strain>
        <tissue evidence="2">Seedling</tissue>
    </source>
</reference>
<gene>
    <name evidence="2" type="ORF">Zm00014a_026897</name>
</gene>